<protein>
    <submittedName>
        <fullName evidence="5">DDE Tnp4 domain-containing protein</fullName>
    </submittedName>
</protein>
<accession>A0AAD8ID68</accession>
<keyword evidence="2" id="KW-0479">Metal-binding</keyword>
<evidence type="ECO:0000313" key="6">
    <source>
        <dbReference type="Proteomes" id="UP001237642"/>
    </source>
</evidence>
<dbReference type="Pfam" id="PF13359">
    <property type="entry name" value="DDE_Tnp_4"/>
    <property type="match status" value="1"/>
</dbReference>
<comment type="cofactor">
    <cofactor evidence="1">
        <name>a divalent metal cation</name>
        <dbReference type="ChEBI" id="CHEBI:60240"/>
    </cofactor>
</comment>
<dbReference type="PANTHER" id="PTHR46250">
    <property type="entry name" value="MYB/SANT-LIKE DNA-BINDING DOMAIN PROTEIN-RELATED"/>
    <property type="match status" value="1"/>
</dbReference>
<evidence type="ECO:0000259" key="3">
    <source>
        <dbReference type="Pfam" id="PF13359"/>
    </source>
</evidence>
<dbReference type="EMBL" id="JAUIZM010000005">
    <property type="protein sequence ID" value="KAK1383692.1"/>
    <property type="molecule type" value="Genomic_DNA"/>
</dbReference>
<dbReference type="AlphaFoldDB" id="A0AAD8ID68"/>
<keyword evidence="6" id="KW-1185">Reference proteome</keyword>
<reference evidence="5" key="2">
    <citation type="submission" date="2023-05" db="EMBL/GenBank/DDBJ databases">
        <authorList>
            <person name="Schelkunov M.I."/>
        </authorList>
    </citation>
    <scope>NUCLEOTIDE SEQUENCE</scope>
    <source>
        <strain evidence="5">Hsosn_3</strain>
        <tissue evidence="5">Leaf</tissue>
    </source>
</reference>
<feature type="domain" description="DDE Tnp4" evidence="3">
    <location>
        <begin position="150"/>
        <end position="253"/>
    </location>
</feature>
<evidence type="ECO:0000256" key="1">
    <source>
        <dbReference type="ARBA" id="ARBA00001968"/>
    </source>
</evidence>
<sequence>MHLIRLLHQISESTSRVSRDIRLLRRKRGADYLDDTINDGDLTLKEQLRMNRNTYDILCELLREYGLSDSRDVNVEEQVCFFLHILAGHQKNRSIKHAYRRSSETVSKYFNNVLNCVLRLHDVLLKKPEPITQSCNDPRWKCFQNCLGALDGTHIRVRIPPHEHSKYRNRKGEISTNVLGVCTPNMMFTYVLPGWEGSAADGRVLRDAITRKNGLRVPAGYYYLCDAGYTNGDGFLAPHRKSLMASSSSNGKQPREGRNRRTWTLVEEKALIDSYYLIIADGYKLDNGQYKTGYLLELEKYMIKFIPGTDLREKPHIESKIKTWKKIWGSIYSALATSGIAWNDSHKMLSIDDEDVWTQMCKRDSELAKLRNKPVEWYDDWQKIFGKDRATGEHAEAPADIIENLDKEQGEAAEFSCSTGDSHANEGKRKKAKLQDALLASMEKMQENVESLLKTTVEQFGVMSQRIGYEHDLGKSRREVYGIINNISNLSSKQKLLAASKIVDKPADVDLFLSLPEEMRAEFVNLKLTGHV</sequence>
<proteinExistence type="predicted"/>
<dbReference type="InterPro" id="IPR058353">
    <property type="entry name" value="DUF8040"/>
</dbReference>
<name>A0AAD8ID68_9APIA</name>
<evidence type="ECO:0000256" key="2">
    <source>
        <dbReference type="ARBA" id="ARBA00022723"/>
    </source>
</evidence>
<evidence type="ECO:0000259" key="4">
    <source>
        <dbReference type="Pfam" id="PF26138"/>
    </source>
</evidence>
<comment type="caution">
    <text evidence="5">The sequence shown here is derived from an EMBL/GenBank/DDBJ whole genome shotgun (WGS) entry which is preliminary data.</text>
</comment>
<reference evidence="5" key="1">
    <citation type="submission" date="2023-02" db="EMBL/GenBank/DDBJ databases">
        <title>Genome of toxic invasive species Heracleum sosnowskyi carries increased number of genes despite the absence of recent whole-genome duplications.</title>
        <authorList>
            <person name="Schelkunov M."/>
            <person name="Shtratnikova V."/>
            <person name="Makarenko M."/>
            <person name="Klepikova A."/>
            <person name="Omelchenko D."/>
            <person name="Novikova G."/>
            <person name="Obukhova E."/>
            <person name="Bogdanov V."/>
            <person name="Penin A."/>
            <person name="Logacheva M."/>
        </authorList>
    </citation>
    <scope>NUCLEOTIDE SEQUENCE</scope>
    <source>
        <strain evidence="5">Hsosn_3</strain>
        <tissue evidence="5">Leaf</tissue>
    </source>
</reference>
<feature type="domain" description="DUF8040" evidence="4">
    <location>
        <begin position="28"/>
        <end position="118"/>
    </location>
</feature>
<evidence type="ECO:0000313" key="5">
    <source>
        <dbReference type="EMBL" id="KAK1383692.1"/>
    </source>
</evidence>
<organism evidence="5 6">
    <name type="scientific">Heracleum sosnowskyi</name>
    <dbReference type="NCBI Taxonomy" id="360622"/>
    <lineage>
        <taxon>Eukaryota</taxon>
        <taxon>Viridiplantae</taxon>
        <taxon>Streptophyta</taxon>
        <taxon>Embryophyta</taxon>
        <taxon>Tracheophyta</taxon>
        <taxon>Spermatophyta</taxon>
        <taxon>Magnoliopsida</taxon>
        <taxon>eudicotyledons</taxon>
        <taxon>Gunneridae</taxon>
        <taxon>Pentapetalae</taxon>
        <taxon>asterids</taxon>
        <taxon>campanulids</taxon>
        <taxon>Apiales</taxon>
        <taxon>Apiaceae</taxon>
        <taxon>Apioideae</taxon>
        <taxon>apioid superclade</taxon>
        <taxon>Tordylieae</taxon>
        <taxon>Tordyliinae</taxon>
        <taxon>Heracleum</taxon>
    </lineage>
</organism>
<dbReference type="GO" id="GO:0046872">
    <property type="term" value="F:metal ion binding"/>
    <property type="evidence" value="ECO:0007669"/>
    <property type="project" value="UniProtKB-KW"/>
</dbReference>
<dbReference type="PANTHER" id="PTHR46250:SF15">
    <property type="entry name" value="OS01G0523800 PROTEIN"/>
    <property type="match status" value="1"/>
</dbReference>
<dbReference type="InterPro" id="IPR027806">
    <property type="entry name" value="HARBI1_dom"/>
</dbReference>
<dbReference type="Proteomes" id="UP001237642">
    <property type="component" value="Unassembled WGS sequence"/>
</dbReference>
<dbReference type="Pfam" id="PF26138">
    <property type="entry name" value="DUF8040"/>
    <property type="match status" value="1"/>
</dbReference>
<gene>
    <name evidence="5" type="ORF">POM88_021427</name>
</gene>